<accession>A0AA37IFF9</accession>
<evidence type="ECO:0008006" key="5">
    <source>
        <dbReference type="Google" id="ProtNLM"/>
    </source>
</evidence>
<evidence type="ECO:0000256" key="2">
    <source>
        <dbReference type="SAM" id="SignalP"/>
    </source>
</evidence>
<organism evidence="3 4">
    <name type="scientific">Caballeronia novacaledonica</name>
    <dbReference type="NCBI Taxonomy" id="1544861"/>
    <lineage>
        <taxon>Bacteria</taxon>
        <taxon>Pseudomonadati</taxon>
        <taxon>Pseudomonadota</taxon>
        <taxon>Betaproteobacteria</taxon>
        <taxon>Burkholderiales</taxon>
        <taxon>Burkholderiaceae</taxon>
        <taxon>Caballeronia</taxon>
    </lineage>
</organism>
<protein>
    <recommendedName>
        <fullName evidence="5">Lipoprotein</fullName>
    </recommendedName>
</protein>
<sequence>MRAINWIAPLSLSAVMLLAGCMQIPMHAPQPSVENLAKLRRADPPPGKVEIGRFSLDPSQPEGMDRSVSVRGSTVTSPVKDSMAQYLGEALRVELQSAGLLDPQANTIISGTLLDSTLNGPIGTGNASLTARFVVKRSEAVQYDRTLHVDSTWDSPFVGAIAIPEAARQYEALYRKLIGMLLNDESFIKSLAAR</sequence>
<proteinExistence type="predicted"/>
<comment type="caution">
    <text evidence="3">The sequence shown here is derived from an EMBL/GenBank/DDBJ whole genome shotgun (WGS) entry which is preliminary data.</text>
</comment>
<dbReference type="Proteomes" id="UP001055111">
    <property type="component" value="Unassembled WGS sequence"/>
</dbReference>
<feature type="chain" id="PRO_5041411322" description="Lipoprotein" evidence="2">
    <location>
        <begin position="28"/>
        <end position="194"/>
    </location>
</feature>
<dbReference type="AlphaFoldDB" id="A0AA37IFF9"/>
<feature type="signal peptide" evidence="2">
    <location>
        <begin position="1"/>
        <end position="27"/>
    </location>
</feature>
<evidence type="ECO:0000313" key="4">
    <source>
        <dbReference type="Proteomes" id="UP001055111"/>
    </source>
</evidence>
<gene>
    <name evidence="3" type="ORF">CBA19CS42_27205</name>
</gene>
<name>A0AA37IFF9_9BURK</name>
<dbReference type="EMBL" id="BPUS01000015">
    <property type="protein sequence ID" value="GJH28279.1"/>
    <property type="molecule type" value="Genomic_DNA"/>
</dbReference>
<dbReference type="PROSITE" id="PS51257">
    <property type="entry name" value="PROKAR_LIPOPROTEIN"/>
    <property type="match status" value="1"/>
</dbReference>
<evidence type="ECO:0000256" key="1">
    <source>
        <dbReference type="SAM" id="MobiDB-lite"/>
    </source>
</evidence>
<reference evidence="3" key="1">
    <citation type="submission" date="2022-09" db="EMBL/GenBank/DDBJ databases">
        <title>Isolation and characterization of 3-chlorobenzoate degrading bacteria from soils in Shizuoka.</title>
        <authorList>
            <person name="Ifat A."/>
            <person name="Ogawa N."/>
            <person name="Kimbara K."/>
            <person name="Moriuchi R."/>
            <person name="Dohra H."/>
            <person name="Shintani M."/>
        </authorList>
    </citation>
    <scope>NUCLEOTIDE SEQUENCE</scope>
    <source>
        <strain evidence="3">19CS4-2</strain>
    </source>
</reference>
<keyword evidence="2" id="KW-0732">Signal</keyword>
<evidence type="ECO:0000313" key="3">
    <source>
        <dbReference type="EMBL" id="GJH28279.1"/>
    </source>
</evidence>
<feature type="region of interest" description="Disordered" evidence="1">
    <location>
        <begin position="53"/>
        <end position="74"/>
    </location>
</feature>
<dbReference type="RefSeq" id="WP_238215108.1">
    <property type="nucleotide sequence ID" value="NZ_BPUS01000015.1"/>
</dbReference>